<dbReference type="NCBIfam" id="TIGR00847">
    <property type="entry name" value="ccoS"/>
    <property type="match status" value="1"/>
</dbReference>
<evidence type="ECO:0000313" key="4">
    <source>
        <dbReference type="Proteomes" id="UP000199344"/>
    </source>
</evidence>
<sequence>MEILAVLIPVSILLGGAGLGAFLWSLHARQYDDPKGDAARILSGAWDERPRPPPPTPADQNSEP</sequence>
<keyword evidence="2" id="KW-0472">Membrane</keyword>
<keyword evidence="2" id="KW-1133">Transmembrane helix</keyword>
<dbReference type="EMBL" id="FNAH01000005">
    <property type="protein sequence ID" value="SDE28493.1"/>
    <property type="molecule type" value="Genomic_DNA"/>
</dbReference>
<feature type="region of interest" description="Disordered" evidence="1">
    <location>
        <begin position="39"/>
        <end position="64"/>
    </location>
</feature>
<organism evidence="3 4">
    <name type="scientific">Paracoccus isoporae</name>
    <dbReference type="NCBI Taxonomy" id="591205"/>
    <lineage>
        <taxon>Bacteria</taxon>
        <taxon>Pseudomonadati</taxon>
        <taxon>Pseudomonadota</taxon>
        <taxon>Alphaproteobacteria</taxon>
        <taxon>Rhodobacterales</taxon>
        <taxon>Paracoccaceae</taxon>
        <taxon>Paracoccus</taxon>
    </lineage>
</organism>
<reference evidence="3 4" key="1">
    <citation type="submission" date="2016-10" db="EMBL/GenBank/DDBJ databases">
        <authorList>
            <person name="de Groot N.N."/>
        </authorList>
    </citation>
    <scope>NUCLEOTIDE SEQUENCE [LARGE SCALE GENOMIC DNA]</scope>
    <source>
        <strain evidence="3 4">DSM 22220</strain>
    </source>
</reference>
<protein>
    <submittedName>
        <fullName evidence="3">Cytochrome oxidase maturation protein, cbb3-type</fullName>
    </submittedName>
</protein>
<dbReference type="AlphaFoldDB" id="A0A1G7BNG4"/>
<accession>A0A1G7BNG4</accession>
<evidence type="ECO:0000313" key="3">
    <source>
        <dbReference type="EMBL" id="SDE28493.1"/>
    </source>
</evidence>
<name>A0A1G7BNG4_9RHOB</name>
<dbReference type="InterPro" id="IPR004714">
    <property type="entry name" value="Cyt_oxidase_maturation_cbb3"/>
</dbReference>
<keyword evidence="2" id="KW-0812">Transmembrane</keyword>
<dbReference type="Pfam" id="PF03597">
    <property type="entry name" value="FixS"/>
    <property type="match status" value="1"/>
</dbReference>
<dbReference type="Proteomes" id="UP000199344">
    <property type="component" value="Unassembled WGS sequence"/>
</dbReference>
<evidence type="ECO:0000256" key="1">
    <source>
        <dbReference type="SAM" id="MobiDB-lite"/>
    </source>
</evidence>
<dbReference type="STRING" id="591205.SAMN05421538_105150"/>
<proteinExistence type="predicted"/>
<dbReference type="RefSeq" id="WP_090523478.1">
    <property type="nucleotide sequence ID" value="NZ_FNAH01000005.1"/>
</dbReference>
<dbReference type="PANTHER" id="PTHR41532">
    <property type="entry name" value="FIXS PROTEIN"/>
    <property type="match status" value="1"/>
</dbReference>
<keyword evidence="4" id="KW-1185">Reference proteome</keyword>
<evidence type="ECO:0000256" key="2">
    <source>
        <dbReference type="SAM" id="Phobius"/>
    </source>
</evidence>
<feature type="transmembrane region" description="Helical" evidence="2">
    <location>
        <begin position="6"/>
        <end position="26"/>
    </location>
</feature>
<gene>
    <name evidence="3" type="ORF">SAMN05421538_105150</name>
</gene>
<dbReference type="PANTHER" id="PTHR41532:SF1">
    <property type="entry name" value="FIXS PROTEIN"/>
    <property type="match status" value="1"/>
</dbReference>